<keyword evidence="1" id="KW-0479">Metal-binding</keyword>
<dbReference type="PANTHER" id="PTHR20883:SF15">
    <property type="entry name" value="PHYTANOYL-COA DIOXYGENASE DOMAIN-CONTAINING PROTEIN 1"/>
    <property type="match status" value="1"/>
</dbReference>
<gene>
    <name evidence="3" type="ORF">MGWOODY_XGa1637</name>
</gene>
<evidence type="ECO:0000313" key="3">
    <source>
        <dbReference type="EMBL" id="CUS51822.1"/>
    </source>
</evidence>
<dbReference type="AlphaFoldDB" id="A0A160TS83"/>
<evidence type="ECO:0008006" key="4">
    <source>
        <dbReference type="Google" id="ProtNLM"/>
    </source>
</evidence>
<keyword evidence="2" id="KW-0408">Iron</keyword>
<name>A0A160TS83_9ZZZZ</name>
<evidence type="ECO:0000256" key="2">
    <source>
        <dbReference type="ARBA" id="ARBA00023004"/>
    </source>
</evidence>
<protein>
    <recommendedName>
        <fullName evidence="4">Phytanoyl-CoA dioxygenase</fullName>
    </recommendedName>
</protein>
<dbReference type="Pfam" id="PF05721">
    <property type="entry name" value="PhyH"/>
    <property type="match status" value="1"/>
</dbReference>
<evidence type="ECO:0000256" key="1">
    <source>
        <dbReference type="ARBA" id="ARBA00022723"/>
    </source>
</evidence>
<organism evidence="3">
    <name type="scientific">hydrothermal vent metagenome</name>
    <dbReference type="NCBI Taxonomy" id="652676"/>
    <lineage>
        <taxon>unclassified sequences</taxon>
        <taxon>metagenomes</taxon>
        <taxon>ecological metagenomes</taxon>
    </lineage>
</organism>
<dbReference type="GO" id="GO:0046872">
    <property type="term" value="F:metal ion binding"/>
    <property type="evidence" value="ECO:0007669"/>
    <property type="project" value="UniProtKB-KW"/>
</dbReference>
<proteinExistence type="predicted"/>
<dbReference type="EMBL" id="CZRL01000069">
    <property type="protein sequence ID" value="CUS51822.1"/>
    <property type="molecule type" value="Genomic_DNA"/>
</dbReference>
<sequence length="297" mass="32767">MPPHVTSLDSDATPQNVGDELLNNGCVIIKHRASQTQMDDLRAELQPYLEDAPLGGTEFAGHTSRRRNNLPAKSSTCRTLAIDPLVMGVCDLVLGPYCVNYRLHVTALIELLPGEVQQSVHRDGGIYPVRHPAPPLTLAAFWAYTDFTEENGATQVAPGSHLWAHEREPLAHELVQAVMPRGSVLLYTSSVWHGSASNHSDSPRTGMALHYNLGWLRQEEALLLSTPPELAKDYPEQLQRLIGYDLGGPYLGFIEQGNPHRLLEDPPKMDYARTDPDLEARRKAIEPIPIGRIGKGS</sequence>
<reference evidence="3" key="1">
    <citation type="submission" date="2015-10" db="EMBL/GenBank/DDBJ databases">
        <authorList>
            <person name="Gilbert D.G."/>
        </authorList>
    </citation>
    <scope>NUCLEOTIDE SEQUENCE</scope>
</reference>
<dbReference type="SUPFAM" id="SSF51197">
    <property type="entry name" value="Clavaminate synthase-like"/>
    <property type="match status" value="1"/>
</dbReference>
<dbReference type="PANTHER" id="PTHR20883">
    <property type="entry name" value="PHYTANOYL-COA DIOXYGENASE DOMAIN CONTAINING 1"/>
    <property type="match status" value="1"/>
</dbReference>
<accession>A0A160TS83</accession>
<dbReference type="Gene3D" id="2.60.120.620">
    <property type="entry name" value="q2cbj1_9rhob like domain"/>
    <property type="match status" value="1"/>
</dbReference>
<dbReference type="InterPro" id="IPR008775">
    <property type="entry name" value="Phytyl_CoA_dOase-like"/>
</dbReference>